<feature type="region of interest" description="Disordered" evidence="1">
    <location>
        <begin position="1816"/>
        <end position="1868"/>
    </location>
</feature>
<keyword evidence="4" id="KW-1185">Reference proteome</keyword>
<dbReference type="eggNOG" id="ENOG502R030">
    <property type="taxonomic scope" value="Eukaryota"/>
</dbReference>
<feature type="compositionally biased region" description="Polar residues" evidence="1">
    <location>
        <begin position="1295"/>
        <end position="1307"/>
    </location>
</feature>
<dbReference type="Proteomes" id="UP000007494">
    <property type="component" value="Chromosome VIII"/>
</dbReference>
<feature type="region of interest" description="Disordered" evidence="1">
    <location>
        <begin position="1931"/>
        <end position="2070"/>
    </location>
</feature>
<feature type="region of interest" description="Disordered" evidence="1">
    <location>
        <begin position="149"/>
        <end position="169"/>
    </location>
</feature>
<feature type="region of interest" description="Disordered" evidence="1">
    <location>
        <begin position="1002"/>
        <end position="1032"/>
    </location>
</feature>
<dbReference type="VEuPathDB" id="ToxoDB:NCLIV_034030"/>
<feature type="compositionally biased region" description="Low complexity" evidence="1">
    <location>
        <begin position="587"/>
        <end position="624"/>
    </location>
</feature>
<evidence type="ECO:0000313" key="2">
    <source>
        <dbReference type="EMBL" id="CBZ53616.1"/>
    </source>
</evidence>
<gene>
    <name evidence="3" type="ORF">BN1204_034030</name>
    <name evidence="2" type="ORF">NCLIV_034030</name>
</gene>
<feature type="region of interest" description="Disordered" evidence="1">
    <location>
        <begin position="1"/>
        <end position="21"/>
    </location>
</feature>
<reference evidence="2" key="1">
    <citation type="submission" date="2011-02" db="EMBL/GenBank/DDBJ databases">
        <authorList>
            <person name="Aslett M."/>
        </authorList>
    </citation>
    <scope>NUCLEOTIDE SEQUENCE</scope>
    <source>
        <strain evidence="2">Liverpool</strain>
    </source>
</reference>
<feature type="compositionally biased region" description="Low complexity" evidence="1">
    <location>
        <begin position="1483"/>
        <end position="1498"/>
    </location>
</feature>
<feature type="compositionally biased region" description="Basic and acidic residues" evidence="1">
    <location>
        <begin position="1552"/>
        <end position="1568"/>
    </location>
</feature>
<dbReference type="EMBL" id="FR823390">
    <property type="protein sequence ID" value="CBZ53616.1"/>
    <property type="molecule type" value="Genomic_DNA"/>
</dbReference>
<dbReference type="OMA" id="CLAECFI"/>
<feature type="region of interest" description="Disordered" evidence="1">
    <location>
        <begin position="103"/>
        <end position="127"/>
    </location>
</feature>
<evidence type="ECO:0000313" key="3">
    <source>
        <dbReference type="EMBL" id="CEL67607.1"/>
    </source>
</evidence>
<feature type="region of interest" description="Disordered" evidence="1">
    <location>
        <begin position="1704"/>
        <end position="1795"/>
    </location>
</feature>
<proteinExistence type="predicted"/>
<feature type="compositionally biased region" description="Basic and acidic residues" evidence="1">
    <location>
        <begin position="879"/>
        <end position="895"/>
    </location>
</feature>
<dbReference type="InParanoid" id="F0VIQ5"/>
<feature type="region of interest" description="Disordered" evidence="1">
    <location>
        <begin position="531"/>
        <end position="643"/>
    </location>
</feature>
<feature type="compositionally biased region" description="Polar residues" evidence="1">
    <location>
        <begin position="1823"/>
        <end position="1835"/>
    </location>
</feature>
<dbReference type="RefSeq" id="XP_003883648.1">
    <property type="nucleotide sequence ID" value="XM_003883599.1"/>
</dbReference>
<reference evidence="4" key="3">
    <citation type="journal article" date="2012" name="PLoS Pathog.">
        <title>Comparative genomics of the apicomplexan parasites Toxoplasma gondii and Neospora caninum: Coccidia differing in host range and transmission strategy.</title>
        <authorList>
            <person name="Reid A.J."/>
            <person name="Vermont S.J."/>
            <person name="Cotton J.A."/>
            <person name="Harris D."/>
            <person name="Hill-Cawthorne G.A."/>
            <person name="Konen-Waisman S."/>
            <person name="Latham S.M."/>
            <person name="Mourier T."/>
            <person name="Norton R."/>
            <person name="Quail M.A."/>
            <person name="Sanders M."/>
            <person name="Shanmugam D."/>
            <person name="Sohal A."/>
            <person name="Wasmuth J.D."/>
            <person name="Brunk B."/>
            <person name="Grigg M.E."/>
            <person name="Howard J.C."/>
            <person name="Parkinson J."/>
            <person name="Roos D.S."/>
            <person name="Trees A.J."/>
            <person name="Berriman M."/>
            <person name="Pain A."/>
            <person name="Wastling J.M."/>
        </authorList>
    </citation>
    <scope>NUCLEOTIDE SEQUENCE [LARGE SCALE GENOMIC DNA]</scope>
    <source>
        <strain evidence="4">Liverpool</strain>
    </source>
</reference>
<protein>
    <submittedName>
        <fullName evidence="3">AP2 domain transcription factor AP2VIII-3</fullName>
    </submittedName>
</protein>
<sequence>MASCGPAAEEGGSPSLPRDASSDHRLFRSFLESGFVVPSTGRACSVSLAARTAKSAVSGAVLGTLASAQGFAPIPTQPCMLHAECKDDSGLLTPVNASDITTPSSCSTSCTTSPDASPSAATSSGGTNGSAFTAAAINCAAAAAAAPTDSSVSSPSRIDRSVPLGVGPADGSTRDGLAAFLSQKEQWFQLLVRNAGRVSNRLDRAAVLGDLKGEVDQPRGSDSGVPIPSKETVDAFSAFGPLGVQGTLLPRGVAGGCPPGAKADPSAGAGGEGDALGAGVRPNAATELAALSSFLQTQTGGLAAADEKRREEAAMLLLFQQLQKQQLARQTLPSAGAQTSTAAWTPHFAALPRGAVPQPQHPALLPYGQPATEPTKATPSVRTDAPLIVQAAAALDASTPATGRVCQAGQVKRAGAGIGRGLGRTASEAVAGAPRNSQEKGQAGAGEKPRTVFIGNNKASYHPDKQEWRTRYYQDGRRCMRTYSAKYYGYDKAKCLAECFIRFVQTYGALPSQQTLLLAAERLQQQQALAQSGDKAAGGDSCVGGASAKPSAETLPVSGSRQAGGDGAAAASVSGRLPAQEQPTPAPVSSFPFAPALPQAPCPLASQSSLPIPAGTQTPGTAAAVRPSRASPHGLVPGRRKPARDVKGCAVAVAAHGKVDETRVSRRAGVKRRRDSAGGAADESAAALFASQLGPLGGDGRAPKLVAQSRSPRRLDSVDARLQDEGLALTSSDARYPESIAKAVGPACVEASALGSGRRGSHDDAFPSPVAEMQRRLPWSLLRTFFPAVASPSANPSGASLQAGDGVSAPAAAPDHLELSRASTPRSSSVSPASLANALAAAAGSKGGKTVKFSESEDGGQSPRERKTGGDLEAATAEAGRESRGVKRAGKRSDGRPAASSAHGPHVAAGKAARSDSKANLKSPQETACGKAPYALEVPEDGGIAEGAEVGLFSKTADVSTVESALDEDRTASLLQAFFDGCVSESLLGGVPLGHSAAANDFEQDESRAKTHSACDAQGNHGGNAGERQSTLSSLIEPDATSSASSLHLVSTAGSCVPAASTSSLLVPVSGETTFTQEARETAQLLRDVLSRTDFQPTALGHASTDAASRSAFFGLIGAVPQDLHAMVSVSRELQGQSQDNFALPGSLARQGLHDHAHLWGAFGAFGNSAEAAERAAGGSVCTGRSDALPSSLGNRLEGRDCGDQPAAAGTVQNLASWYGIESLFRSLGVGAGDGLDAQKVAHLLQEGEKLVDLHDASLRTVSTLPGALLDALSDFFSVHRLSEADAENADRQASETQQRQVASAVSPTADGASEPGGEVGESALHARGSEAVPDALAARDNRPKRDFPLTLSCAEAVGGRLMNSHVASLTRIACATEAPLFSAFSSALAALNAPLQRPLDSGSADVVARRAANGSPAALASPSSARTLSQALAAIHTLSLRTLRAATEAAQAAVAAARAEQEASTQGLERSAEREDAREARLSSGAGAAGPEGSVPSQSSGAGSVAPPGLGESDDGSCSTSDSSSRLNDSVLLSGNPLPAASRDSQSVCVDKLDDSSPRSDAERRTDVPVSPTNSQGAASHLASEKSDSEGRNGASLGPAEDAQRRAALVAHLRRMRHEKEGLAKHLLEKFWALRKLQDQVKERVRRDADQLRARERHEATTRVGTCAALAQQLFRDNVELFSMILSGVDAQRKACRVQQGQGDVCRRAGSEERSRGNEELLSLKNGSGLATPPAGQDAASRDAQGWCPADEAAARASRLPGTGQEDLSRVRPVSGISASTLQREESQTTDVLRGEVNRATLSLCSREASAGVCASHVGPSPGSSETLPTSEQSGESRDGEAAKTGTVPESRPGFGTQREGASDEGEDAKELCLREALQCLQDLCGGLRSRQDAVAAFANTCHSLFALQRQMLHQQYAALVERDVEVEPEWQSESSGRQAFAEETNERTPSARGELGEARLPTDRAEGERAGKGSKTESPLDAKSGREDTVAREADASPREGVSTSGESGQKFADWLDDSAESAEPSLGVASADSAPTLSSMDTHSGVGGQHAGTSEDEMKRHGSDVGLSSARRVSVSLLRCSSDETPSAVADRTDVEPLAGSRVPPAAMGCKIFSSAESVTKDGQGSEKTDCAACGPQPVSVPSEALSSGGFPEPRIALEASPAAAVGLHELLQGARAWPSTENKWILLQSLPCLASTDSLSQSVAHTMCREGKRLVEDETAKGRILSKLALSRSASMTAAGKEECASKETAAFLLSLQTENVPSMPEISTFLHLKGNGPPSQGLGESVSDV</sequence>
<feature type="region of interest" description="Disordered" evidence="1">
    <location>
        <begin position="1287"/>
        <end position="1322"/>
    </location>
</feature>
<feature type="compositionally biased region" description="Low complexity" evidence="1">
    <location>
        <begin position="1517"/>
        <end position="1535"/>
    </location>
</feature>
<organism evidence="2 4">
    <name type="scientific">Neospora caninum (strain Liverpool)</name>
    <dbReference type="NCBI Taxonomy" id="572307"/>
    <lineage>
        <taxon>Eukaryota</taxon>
        <taxon>Sar</taxon>
        <taxon>Alveolata</taxon>
        <taxon>Apicomplexa</taxon>
        <taxon>Conoidasida</taxon>
        <taxon>Coccidia</taxon>
        <taxon>Eucoccidiorida</taxon>
        <taxon>Eimeriorina</taxon>
        <taxon>Sarcocystidae</taxon>
        <taxon>Neospora</taxon>
    </lineage>
</organism>
<feature type="region of interest" description="Disordered" evidence="1">
    <location>
        <begin position="427"/>
        <end position="449"/>
    </location>
</feature>
<evidence type="ECO:0000313" key="4">
    <source>
        <dbReference type="Proteomes" id="UP000007494"/>
    </source>
</evidence>
<feature type="region of interest" description="Disordered" evidence="1">
    <location>
        <begin position="1462"/>
        <end position="1603"/>
    </location>
</feature>
<feature type="compositionally biased region" description="Basic and acidic residues" evidence="1">
    <location>
        <begin position="1706"/>
        <end position="1720"/>
    </location>
</feature>
<reference evidence="2" key="2">
    <citation type="submission" date="2011-03" db="EMBL/GenBank/DDBJ databases">
        <title>Comparative genomics and transcriptomics of Neospora caninum and Toxoplasma gondii.</title>
        <authorList>
            <person name="Reid A.J."/>
            <person name="Sohal A."/>
            <person name="Harris D."/>
            <person name="Quail M."/>
            <person name="Sanders M."/>
            <person name="Berriman M."/>
            <person name="Wastling J.M."/>
            <person name="Pain A."/>
        </authorList>
    </citation>
    <scope>NUCLEOTIDE SEQUENCE</scope>
    <source>
        <strain evidence="2">Liverpool</strain>
    </source>
</reference>
<accession>F0VIQ5</accession>
<name>F0VIQ5_NEOCL</name>
<feature type="region of interest" description="Disordered" evidence="1">
    <location>
        <begin position="2275"/>
        <end position="2294"/>
    </location>
</feature>
<feature type="compositionally biased region" description="Polar residues" evidence="1">
    <location>
        <begin position="2036"/>
        <end position="2045"/>
    </location>
</feature>
<feature type="compositionally biased region" description="Basic and acidic residues" evidence="1">
    <location>
        <begin position="1956"/>
        <end position="2000"/>
    </location>
</feature>
<feature type="compositionally biased region" description="Low complexity" evidence="1">
    <location>
        <begin position="820"/>
        <end position="851"/>
    </location>
</feature>
<evidence type="ECO:0000256" key="1">
    <source>
        <dbReference type="SAM" id="MobiDB-lite"/>
    </source>
</evidence>
<reference evidence="3" key="4">
    <citation type="journal article" date="2015" name="PLoS ONE">
        <title>Comprehensive Evaluation of Toxoplasma gondii VEG and Neospora caninum LIV Genomes with Tachyzoite Stage Transcriptome and Proteome Defines Novel Transcript Features.</title>
        <authorList>
            <person name="Ramaprasad A."/>
            <person name="Mourier T."/>
            <person name="Naeem R."/>
            <person name="Malas T.B."/>
            <person name="Moussa E."/>
            <person name="Panigrahi A."/>
            <person name="Vermont S.J."/>
            <person name="Otto T.D."/>
            <person name="Wastling J."/>
            <person name="Pain A."/>
        </authorList>
    </citation>
    <scope>NUCLEOTIDE SEQUENCE</scope>
    <source>
        <strain evidence="3">Liverpool</strain>
    </source>
</reference>
<feature type="region of interest" description="Disordered" evidence="1">
    <location>
        <begin position="256"/>
        <end position="275"/>
    </location>
</feature>
<dbReference type="GeneID" id="13443027"/>
<feature type="compositionally biased region" description="Basic and acidic residues" evidence="1">
    <location>
        <begin position="1471"/>
        <end position="1482"/>
    </location>
</feature>
<feature type="compositionally biased region" description="Basic and acidic residues" evidence="1">
    <location>
        <begin position="1784"/>
        <end position="1795"/>
    </location>
</feature>
<dbReference type="EMBL" id="LN714483">
    <property type="protein sequence ID" value="CEL67607.1"/>
    <property type="molecule type" value="Genomic_DNA"/>
</dbReference>
<feature type="region of interest" description="Disordered" evidence="1">
    <location>
        <begin position="792"/>
        <end position="926"/>
    </location>
</feature>
<dbReference type="OrthoDB" id="354906at2759"/>